<proteinExistence type="predicted"/>
<organism evidence="1 2">
    <name type="scientific">Xanthomarina gelatinilytica</name>
    <dbReference type="NCBI Taxonomy" id="1137281"/>
    <lineage>
        <taxon>Bacteria</taxon>
        <taxon>Pseudomonadati</taxon>
        <taxon>Bacteroidota</taxon>
        <taxon>Flavobacteriia</taxon>
        <taxon>Flavobacteriales</taxon>
        <taxon>Flavobacteriaceae</taxon>
        <taxon>Xanthomarina</taxon>
    </lineage>
</organism>
<sequence length="259" mass="29544">MVLLCSFSANATSHSTNTTESYAFNDIQRVRIDFTMPNGYVRHLLLAFTPNNAATDGVDYGYDALNIDNFPDDLNWMIEHQRYVIQGVGAFNDTKQYPLGMFITNPGEIAIALDTLENFDTDINVFLYDALHNTYTLLNEIDFQETVTAGTHLDRYFIAFKNNTNGSIINQATTLLSIEDMATQETSISFLRQSKEIYIYSNQNIDKLEVYNLLGKRIFSQEGIHLKTLRLPSHFTNEKYGIVRVYTQQSATNKKLILN</sequence>
<dbReference type="eggNOG" id="COG1345">
    <property type="taxonomic scope" value="Bacteria"/>
</dbReference>
<evidence type="ECO:0000313" key="2">
    <source>
        <dbReference type="Proteomes" id="UP000012024"/>
    </source>
</evidence>
<protein>
    <submittedName>
        <fullName evidence="1">Uncharacterized protein</fullName>
    </submittedName>
</protein>
<dbReference type="Proteomes" id="UP000012024">
    <property type="component" value="Unassembled WGS sequence"/>
</dbReference>
<comment type="caution">
    <text evidence="1">The sequence shown here is derived from an EMBL/GenBank/DDBJ whole genome shotgun (WGS) entry which is preliminary data.</text>
</comment>
<keyword evidence="2" id="KW-1185">Reference proteome</keyword>
<dbReference type="AlphaFoldDB" id="M7MDR9"/>
<dbReference type="PATRIC" id="fig|1137281.3.peg.2281"/>
<gene>
    <name evidence="1" type="ORF">D778_00849</name>
</gene>
<dbReference type="EMBL" id="ANLA01000018">
    <property type="protein sequence ID" value="EMQ94287.1"/>
    <property type="molecule type" value="Genomic_DNA"/>
</dbReference>
<reference evidence="1 2" key="1">
    <citation type="submission" date="2012-12" db="EMBL/GenBank/DDBJ databases">
        <title>Genome assembly of Formosa sp. AK20.</title>
        <authorList>
            <person name="Kumar R."/>
            <person name="Khatri I."/>
            <person name="Vaidya B."/>
            <person name="Subramanian S."/>
            <person name="Pinnaka A."/>
        </authorList>
    </citation>
    <scope>NUCLEOTIDE SEQUENCE [LARGE SCALE GENOMIC DNA]</scope>
    <source>
        <strain evidence="1 2">AK20</strain>
    </source>
</reference>
<accession>M7MDR9</accession>
<evidence type="ECO:0000313" key="1">
    <source>
        <dbReference type="EMBL" id="EMQ94287.1"/>
    </source>
</evidence>
<name>M7MDR9_9FLAO</name>